<feature type="compositionally biased region" description="Polar residues" evidence="1">
    <location>
        <begin position="61"/>
        <end position="71"/>
    </location>
</feature>
<evidence type="ECO:0000256" key="1">
    <source>
        <dbReference type="SAM" id="MobiDB-lite"/>
    </source>
</evidence>
<feature type="region of interest" description="Disordered" evidence="1">
    <location>
        <begin position="276"/>
        <end position="295"/>
    </location>
</feature>
<sequence length="390" mass="44248">MEDQDDSFPLDLRSDHHTRVPNGNSLNRNQDEVNVYAAMRESSFIENKPKARTVKEKNRSMSDLAQDKNSISNDGRKKMYVKGSKFSGIDNDIVLKENGYHQLNVNYSKESTDKLQNYDETCIPGKSRYRSKDIAIKNSKDKSASKGKKHFSLDRRYPEEYHCAENTYTKTDFRRHKTTKPLSGNVTIISRLSTLLTSKPKPISELNRSHMHSQVTESPGLDSYRDVSQSNDLPPPPRDAQRSEFETGFTETRRNKLGYSLVRGCRLPDSIEDPEPISDSQEATGHFDDGIHNGGKFVQNSHRSGNNYSMARSFNDQQNSNKLPTLPALKQPHNLPNERSMTDRGNVQCRKNYCLARGQTAGGAPSTDSCDASKKTRDNNSYFVLEKHKM</sequence>
<feature type="region of interest" description="Disordered" evidence="1">
    <location>
        <begin position="203"/>
        <end position="250"/>
    </location>
</feature>
<feature type="region of interest" description="Disordered" evidence="1">
    <location>
        <begin position="1"/>
        <end position="30"/>
    </location>
</feature>
<organism evidence="2 3">
    <name type="scientific">Pinctada imbricata</name>
    <name type="common">Atlantic pearl-oyster</name>
    <name type="synonym">Pinctada martensii</name>
    <dbReference type="NCBI Taxonomy" id="66713"/>
    <lineage>
        <taxon>Eukaryota</taxon>
        <taxon>Metazoa</taxon>
        <taxon>Spiralia</taxon>
        <taxon>Lophotrochozoa</taxon>
        <taxon>Mollusca</taxon>
        <taxon>Bivalvia</taxon>
        <taxon>Autobranchia</taxon>
        <taxon>Pteriomorphia</taxon>
        <taxon>Pterioida</taxon>
        <taxon>Pterioidea</taxon>
        <taxon>Pteriidae</taxon>
        <taxon>Pinctada</taxon>
    </lineage>
</organism>
<name>A0AA88XNR1_PINIB</name>
<gene>
    <name evidence="2" type="ORF">FSP39_016108</name>
</gene>
<dbReference type="Proteomes" id="UP001186944">
    <property type="component" value="Unassembled WGS sequence"/>
</dbReference>
<evidence type="ECO:0000313" key="2">
    <source>
        <dbReference type="EMBL" id="KAK3084600.1"/>
    </source>
</evidence>
<proteinExistence type="predicted"/>
<dbReference type="EMBL" id="VSWD01000013">
    <property type="protein sequence ID" value="KAK3084600.1"/>
    <property type="molecule type" value="Genomic_DNA"/>
</dbReference>
<keyword evidence="3" id="KW-1185">Reference proteome</keyword>
<evidence type="ECO:0000313" key="3">
    <source>
        <dbReference type="Proteomes" id="UP001186944"/>
    </source>
</evidence>
<feature type="compositionally biased region" description="Basic and acidic residues" evidence="1">
    <location>
        <begin position="51"/>
        <end position="60"/>
    </location>
</feature>
<feature type="region of interest" description="Disordered" evidence="1">
    <location>
        <begin position="324"/>
        <end position="343"/>
    </location>
</feature>
<accession>A0AA88XNR1</accession>
<comment type="caution">
    <text evidence="2">The sequence shown here is derived from an EMBL/GenBank/DDBJ whole genome shotgun (WGS) entry which is preliminary data.</text>
</comment>
<dbReference type="AlphaFoldDB" id="A0AA88XNR1"/>
<feature type="region of interest" description="Disordered" evidence="1">
    <location>
        <begin position="51"/>
        <end position="71"/>
    </location>
</feature>
<protein>
    <submittedName>
        <fullName evidence="2">Uncharacterized protein</fullName>
    </submittedName>
</protein>
<reference evidence="2" key="1">
    <citation type="submission" date="2019-08" db="EMBL/GenBank/DDBJ databases">
        <title>The improved chromosome-level genome for the pearl oyster Pinctada fucata martensii using PacBio sequencing and Hi-C.</title>
        <authorList>
            <person name="Zheng Z."/>
        </authorList>
    </citation>
    <scope>NUCLEOTIDE SEQUENCE</scope>
    <source>
        <strain evidence="2">ZZ-2019</strain>
        <tissue evidence="2">Adductor muscle</tissue>
    </source>
</reference>